<dbReference type="AlphaFoldDB" id="A0A1I4PZA7"/>
<dbReference type="PANTHER" id="PTHR34702:SF1">
    <property type="entry name" value="NA(+)_H(+) ANTIPORTER SUBUNIT F"/>
    <property type="match status" value="1"/>
</dbReference>
<dbReference type="NCBIfam" id="NF004812">
    <property type="entry name" value="PRK06161.1"/>
    <property type="match status" value="1"/>
</dbReference>
<keyword evidence="5 9" id="KW-0812">Transmembrane</keyword>
<keyword evidence="3 8" id="KW-0813">Transport</keyword>
<evidence type="ECO:0000256" key="7">
    <source>
        <dbReference type="ARBA" id="ARBA00023136"/>
    </source>
</evidence>
<evidence type="ECO:0000256" key="3">
    <source>
        <dbReference type="ARBA" id="ARBA00022448"/>
    </source>
</evidence>
<dbReference type="GO" id="GO:0005886">
    <property type="term" value="C:plasma membrane"/>
    <property type="evidence" value="ECO:0007669"/>
    <property type="project" value="UniProtKB-SubCell"/>
</dbReference>
<dbReference type="OrthoDB" id="9800226at2"/>
<dbReference type="EMBL" id="FOUO01000003">
    <property type="protein sequence ID" value="SFM33147.1"/>
    <property type="molecule type" value="Genomic_DNA"/>
</dbReference>
<evidence type="ECO:0000256" key="1">
    <source>
        <dbReference type="ARBA" id="ARBA00004651"/>
    </source>
</evidence>
<comment type="similarity">
    <text evidence="2 8">Belongs to the CPA3 antiporters (TC 2.A.63) subunit F family.</text>
</comment>
<evidence type="ECO:0000256" key="8">
    <source>
        <dbReference type="PIRNR" id="PIRNR028784"/>
    </source>
</evidence>
<feature type="transmembrane region" description="Helical" evidence="9">
    <location>
        <begin position="34"/>
        <end position="54"/>
    </location>
</feature>
<evidence type="ECO:0000256" key="9">
    <source>
        <dbReference type="SAM" id="Phobius"/>
    </source>
</evidence>
<evidence type="ECO:0000256" key="2">
    <source>
        <dbReference type="ARBA" id="ARBA00009212"/>
    </source>
</evidence>
<reference evidence="10 11" key="1">
    <citation type="submission" date="2016-10" db="EMBL/GenBank/DDBJ databases">
        <authorList>
            <person name="de Groot N.N."/>
        </authorList>
    </citation>
    <scope>NUCLEOTIDE SEQUENCE [LARGE SCALE GENOMIC DNA]</scope>
    <source>
        <strain evidence="10 11">DSM 4180</strain>
    </source>
</reference>
<dbReference type="PANTHER" id="PTHR34702">
    <property type="entry name" value="NA(+)/H(+) ANTIPORTER SUBUNIT F1"/>
    <property type="match status" value="1"/>
</dbReference>
<feature type="transmembrane region" description="Helical" evidence="9">
    <location>
        <begin position="6"/>
        <end position="22"/>
    </location>
</feature>
<dbReference type="Pfam" id="PF04066">
    <property type="entry name" value="MrpF_PhaF"/>
    <property type="match status" value="1"/>
</dbReference>
<dbReference type="Proteomes" id="UP000199556">
    <property type="component" value="Unassembled WGS sequence"/>
</dbReference>
<proteinExistence type="inferred from homology"/>
<sequence>MIEYALIFGFVAVSLALVMNLWRLLQGPSVVDRVLAVDTMVINTIALIILQGMYQGTTLYFEAALLLAMFGFISTVAFCRFLLRGNVIE</sequence>
<dbReference type="InterPro" id="IPR007208">
    <property type="entry name" value="MrpF/PhaF-like"/>
</dbReference>
<keyword evidence="4 8" id="KW-1003">Cell membrane</keyword>
<keyword evidence="8" id="KW-0050">Antiport</keyword>
<comment type="subcellular location">
    <subcellularLocation>
        <location evidence="1 8">Cell membrane</location>
        <topology evidence="1 8">Multi-pass membrane protein</topology>
    </subcellularLocation>
</comment>
<evidence type="ECO:0000256" key="6">
    <source>
        <dbReference type="ARBA" id="ARBA00022989"/>
    </source>
</evidence>
<dbReference type="STRING" id="195064.SAMN05421721_10312"/>
<gene>
    <name evidence="10" type="ORF">SAMN05421721_10312</name>
</gene>
<dbReference type="GO" id="GO:0015385">
    <property type="term" value="F:sodium:proton antiporter activity"/>
    <property type="evidence" value="ECO:0007669"/>
    <property type="project" value="TreeGrafter"/>
</dbReference>
<protein>
    <submittedName>
        <fullName evidence="10">Multisubunit potassium/proton antiporter, PhaF subunit</fullName>
    </submittedName>
</protein>
<evidence type="ECO:0000256" key="5">
    <source>
        <dbReference type="ARBA" id="ARBA00022692"/>
    </source>
</evidence>
<organism evidence="10 11">
    <name type="scientific">Ectothiorhodospira mobilis</name>
    <dbReference type="NCBI Taxonomy" id="195064"/>
    <lineage>
        <taxon>Bacteria</taxon>
        <taxon>Pseudomonadati</taxon>
        <taxon>Pseudomonadota</taxon>
        <taxon>Gammaproteobacteria</taxon>
        <taxon>Chromatiales</taxon>
        <taxon>Ectothiorhodospiraceae</taxon>
        <taxon>Ectothiorhodospira</taxon>
    </lineage>
</organism>
<name>A0A1I4PZA7_ECTMO</name>
<dbReference type="RefSeq" id="WP_090483719.1">
    <property type="nucleotide sequence ID" value="NZ_FOUO01000003.1"/>
</dbReference>
<evidence type="ECO:0000256" key="4">
    <source>
        <dbReference type="ARBA" id="ARBA00022475"/>
    </source>
</evidence>
<keyword evidence="6 9" id="KW-1133">Transmembrane helix</keyword>
<feature type="transmembrane region" description="Helical" evidence="9">
    <location>
        <begin position="60"/>
        <end position="83"/>
    </location>
</feature>
<accession>A0A1I4PZA7</accession>
<evidence type="ECO:0000313" key="11">
    <source>
        <dbReference type="Proteomes" id="UP000199556"/>
    </source>
</evidence>
<dbReference type="PIRSF" id="PIRSF028784">
    <property type="entry name" value="MrpF"/>
    <property type="match status" value="1"/>
</dbReference>
<keyword evidence="8" id="KW-0406">Ion transport</keyword>
<evidence type="ECO:0000313" key="10">
    <source>
        <dbReference type="EMBL" id="SFM33147.1"/>
    </source>
</evidence>
<keyword evidence="11" id="KW-1185">Reference proteome</keyword>
<keyword evidence="7 8" id="KW-0472">Membrane</keyword>